<evidence type="ECO:0000256" key="5">
    <source>
        <dbReference type="SAM" id="SignalP"/>
    </source>
</evidence>
<name>A0ABD3USW7_SINWO</name>
<proteinExistence type="inferred from homology"/>
<comment type="caution">
    <text evidence="6">The sequence shown here is derived from an EMBL/GenBank/DDBJ whole genome shotgun (WGS) entry which is preliminary data.</text>
</comment>
<protein>
    <submittedName>
        <fullName evidence="6">Uncharacterized protein</fullName>
    </submittedName>
</protein>
<dbReference type="EMBL" id="JBJQND010000015">
    <property type="protein sequence ID" value="KAL3852591.1"/>
    <property type="molecule type" value="Genomic_DNA"/>
</dbReference>
<gene>
    <name evidence="6" type="ORF">ACJMK2_016210</name>
</gene>
<feature type="chain" id="PRO_5044868961" evidence="5">
    <location>
        <begin position="28"/>
        <end position="106"/>
    </location>
</feature>
<evidence type="ECO:0000256" key="3">
    <source>
        <dbReference type="ARBA" id="ARBA00022525"/>
    </source>
</evidence>
<keyword evidence="5" id="KW-0732">Signal</keyword>
<dbReference type="InterPro" id="IPR029230">
    <property type="entry name" value="Macin"/>
</dbReference>
<evidence type="ECO:0000256" key="1">
    <source>
        <dbReference type="ARBA" id="ARBA00004613"/>
    </source>
</evidence>
<keyword evidence="3" id="KW-0964">Secreted</keyword>
<dbReference type="InterPro" id="IPR038456">
    <property type="entry name" value="Macin_sf"/>
</dbReference>
<evidence type="ECO:0000256" key="2">
    <source>
        <dbReference type="ARBA" id="ARBA00010366"/>
    </source>
</evidence>
<comment type="similarity">
    <text evidence="2">Belongs to the macin family.</text>
</comment>
<reference evidence="6 7" key="1">
    <citation type="submission" date="2024-11" db="EMBL/GenBank/DDBJ databases">
        <title>Chromosome-level genome assembly of the freshwater bivalve Anodonta woodiana.</title>
        <authorList>
            <person name="Chen X."/>
        </authorList>
    </citation>
    <scope>NUCLEOTIDE SEQUENCE [LARGE SCALE GENOMIC DNA]</scope>
    <source>
        <strain evidence="6">MN2024</strain>
        <tissue evidence="6">Gills</tissue>
    </source>
</reference>
<dbReference type="Proteomes" id="UP001634394">
    <property type="component" value="Unassembled WGS sequence"/>
</dbReference>
<dbReference type="Gene3D" id="3.30.30.100">
    <property type="match status" value="1"/>
</dbReference>
<organism evidence="6 7">
    <name type="scientific">Sinanodonta woodiana</name>
    <name type="common">Chinese pond mussel</name>
    <name type="synonym">Anodonta woodiana</name>
    <dbReference type="NCBI Taxonomy" id="1069815"/>
    <lineage>
        <taxon>Eukaryota</taxon>
        <taxon>Metazoa</taxon>
        <taxon>Spiralia</taxon>
        <taxon>Lophotrochozoa</taxon>
        <taxon>Mollusca</taxon>
        <taxon>Bivalvia</taxon>
        <taxon>Autobranchia</taxon>
        <taxon>Heteroconchia</taxon>
        <taxon>Palaeoheterodonta</taxon>
        <taxon>Unionida</taxon>
        <taxon>Unionoidea</taxon>
        <taxon>Unionidae</taxon>
        <taxon>Unioninae</taxon>
        <taxon>Sinanodonta</taxon>
    </lineage>
</organism>
<accession>A0ABD3USW7</accession>
<dbReference type="GO" id="GO:0005576">
    <property type="term" value="C:extracellular region"/>
    <property type="evidence" value="ECO:0007669"/>
    <property type="project" value="UniProtKB-SubCell"/>
</dbReference>
<sequence length="106" mass="12008">MALIKTISILLGITILAVLIMTPSTEGNPIKDCFDTWSRYSQRGYGFIGILWKSCEDLCKCRGHATGACVLVRSKCFLTPFAFLCQCFWNKFWTKTRLVRFLAGSK</sequence>
<dbReference type="Pfam" id="PF14865">
    <property type="entry name" value="Macin"/>
    <property type="match status" value="1"/>
</dbReference>
<evidence type="ECO:0000313" key="7">
    <source>
        <dbReference type="Proteomes" id="UP001634394"/>
    </source>
</evidence>
<evidence type="ECO:0000313" key="6">
    <source>
        <dbReference type="EMBL" id="KAL3852591.1"/>
    </source>
</evidence>
<dbReference type="AlphaFoldDB" id="A0ABD3USW7"/>
<keyword evidence="4" id="KW-1015">Disulfide bond</keyword>
<evidence type="ECO:0000256" key="4">
    <source>
        <dbReference type="ARBA" id="ARBA00023157"/>
    </source>
</evidence>
<keyword evidence="7" id="KW-1185">Reference proteome</keyword>
<feature type="signal peptide" evidence="5">
    <location>
        <begin position="1"/>
        <end position="27"/>
    </location>
</feature>
<comment type="subcellular location">
    <subcellularLocation>
        <location evidence="1">Secreted</location>
    </subcellularLocation>
</comment>